<dbReference type="Gene3D" id="3.10.620.30">
    <property type="match status" value="1"/>
</dbReference>
<evidence type="ECO:0008006" key="4">
    <source>
        <dbReference type="Google" id="ProtNLM"/>
    </source>
</evidence>
<dbReference type="Gene3D" id="2.60.40.3140">
    <property type="match status" value="1"/>
</dbReference>
<reference evidence="2 3" key="1">
    <citation type="submission" date="2024-03" db="EMBL/GenBank/DDBJ databases">
        <authorList>
            <person name="Cao K."/>
        </authorList>
    </citation>
    <scope>NUCLEOTIDE SEQUENCE [LARGE SCALE GENOMIC DNA]</scope>
    <source>
        <strain evidence="2 3">MCCC 1K00696</strain>
    </source>
</reference>
<keyword evidence="3" id="KW-1185">Reference proteome</keyword>
<dbReference type="Gene3D" id="2.60.120.1130">
    <property type="match status" value="1"/>
</dbReference>
<evidence type="ECO:0000256" key="1">
    <source>
        <dbReference type="SAM" id="SignalP"/>
    </source>
</evidence>
<feature type="chain" id="PRO_5045820907" description="DUF3857 domain-containing protein" evidence="1">
    <location>
        <begin position="21"/>
        <end position="653"/>
    </location>
</feature>
<evidence type="ECO:0000313" key="2">
    <source>
        <dbReference type="EMBL" id="WYW56325.1"/>
    </source>
</evidence>
<feature type="signal peptide" evidence="1">
    <location>
        <begin position="1"/>
        <end position="20"/>
    </location>
</feature>
<sequence>MKKIKILLLLLLTHTSINIAQAKKSTKLGKTTLKELKMSIYDKDSTAAAVVLYEHANVYLDPNNDYNTRTDYYYRIKIFNKSAFDLANISIDLYKKERLVDLKAITYNINDDSRIVKNNLMDKDVFTIENSESWKTKKFTLSKIKEGSVIEYKYSVLSPYLGLDDWTFQSEIPKIKSEFDAAVLGNYKYHVRLIGYLNLDKDNPSIKKKCVYIDGVGEGACIIYSYGMNNVPAFKKEEYMLSKKNYLARITFDLISYTDVRGDKTSYTTTWKKADKKLKAQFFNNQTSKKSFFRKNLPENLFSIENELKKAKEIYKFIQNHYTWNDKNWTNEDAKVKTAFNEKSGNVGEINVSLYNSLTAANINTNLVVLSTRNNGIPTKLHPVIYDYNYVIVKVNIDDKDYYLDATDKFLPFGLVPIRTLNGEARVINYEKEGNWTYLEPTINSNKNINSKLTLNAEGVFTGNLFIRKTGYYAQKQRKKLASLSKDSYLDEVESKHVDLEVEDYKVVSKDLIEKPITEVFKVKIFMNEDLGNTARINPFIFERINVNPFKLKERNYPVDFAHPFKSTFSLSLTIPKEYKVSKLPKNKAIALPNKGGTFIIKSEQKDNTINLYVSFSINRKTYTSEEYFALKEYFKQIIIAENSFILLEKNKV</sequence>
<keyword evidence="1" id="KW-0732">Signal</keyword>
<accession>A0ABZ2TT61</accession>
<proteinExistence type="predicted"/>
<dbReference type="RefSeq" id="WP_340934168.1">
    <property type="nucleotide sequence ID" value="NZ_CP150496.1"/>
</dbReference>
<dbReference type="Proteomes" id="UP001491088">
    <property type="component" value="Chromosome"/>
</dbReference>
<organism evidence="2 3">
    <name type="scientific">Polaribacter marinaquae</name>
    <dbReference type="NCBI Taxonomy" id="1642819"/>
    <lineage>
        <taxon>Bacteria</taxon>
        <taxon>Pseudomonadati</taxon>
        <taxon>Bacteroidota</taxon>
        <taxon>Flavobacteriia</taxon>
        <taxon>Flavobacteriales</taxon>
        <taxon>Flavobacteriaceae</taxon>
    </lineage>
</organism>
<name>A0ABZ2TT61_9FLAO</name>
<gene>
    <name evidence="2" type="ORF">WG950_03475</name>
</gene>
<evidence type="ECO:0000313" key="3">
    <source>
        <dbReference type="Proteomes" id="UP001491088"/>
    </source>
</evidence>
<protein>
    <recommendedName>
        <fullName evidence="4">DUF3857 domain-containing protein</fullName>
    </recommendedName>
</protein>
<dbReference type="EMBL" id="CP150496">
    <property type="protein sequence ID" value="WYW56325.1"/>
    <property type="molecule type" value="Genomic_DNA"/>
</dbReference>